<dbReference type="Pfam" id="PF06808">
    <property type="entry name" value="DctM"/>
    <property type="match status" value="1"/>
</dbReference>
<evidence type="ECO:0000256" key="4">
    <source>
        <dbReference type="ARBA" id="ARBA00022519"/>
    </source>
</evidence>
<dbReference type="PANTHER" id="PTHR33362:SF2">
    <property type="entry name" value="TRAP TRANSPORTER LARGE PERMEASE PROTEIN"/>
    <property type="match status" value="1"/>
</dbReference>
<feature type="transmembrane region" description="Helical" evidence="9">
    <location>
        <begin position="175"/>
        <end position="192"/>
    </location>
</feature>
<feature type="transmembrane region" description="Helical" evidence="9">
    <location>
        <begin position="603"/>
        <end position="628"/>
    </location>
</feature>
<dbReference type="Proteomes" id="UP000652760">
    <property type="component" value="Unassembled WGS sequence"/>
</dbReference>
<feature type="transmembrane region" description="Helical" evidence="9">
    <location>
        <begin position="61"/>
        <end position="83"/>
    </location>
</feature>
<evidence type="ECO:0000313" key="12">
    <source>
        <dbReference type="EMBL" id="MBK1839799.1"/>
    </source>
</evidence>
<feature type="transmembrane region" description="Helical" evidence="9">
    <location>
        <begin position="145"/>
        <end position="163"/>
    </location>
</feature>
<keyword evidence="2 8" id="KW-0813">Transport</keyword>
<comment type="subcellular location">
    <subcellularLocation>
        <location evidence="1 8">Cell inner membrane</location>
        <topology evidence="1 8">Multi-pass membrane protein</topology>
    </subcellularLocation>
</comment>
<dbReference type="InterPro" id="IPR010656">
    <property type="entry name" value="DctM"/>
</dbReference>
<dbReference type="NCBIfam" id="TIGR00786">
    <property type="entry name" value="dctM"/>
    <property type="match status" value="1"/>
</dbReference>
<comment type="caution">
    <text evidence="12">The sequence shown here is derived from an EMBL/GenBank/DDBJ whole genome shotgun (WGS) entry which is preliminary data.</text>
</comment>
<keyword evidence="7 9" id="KW-0472">Membrane</keyword>
<feature type="transmembrane region" description="Helical" evidence="9">
    <location>
        <begin position="475"/>
        <end position="500"/>
    </location>
</feature>
<keyword evidence="5 9" id="KW-0812">Transmembrane</keyword>
<feature type="transmembrane region" description="Helical" evidence="9">
    <location>
        <begin position="520"/>
        <end position="550"/>
    </location>
</feature>
<evidence type="ECO:0000256" key="2">
    <source>
        <dbReference type="ARBA" id="ARBA00022448"/>
    </source>
</evidence>
<evidence type="ECO:0000256" key="1">
    <source>
        <dbReference type="ARBA" id="ARBA00004429"/>
    </source>
</evidence>
<evidence type="ECO:0000259" key="10">
    <source>
        <dbReference type="Pfam" id="PF04290"/>
    </source>
</evidence>
<feature type="transmembrane region" description="Helical" evidence="9">
    <location>
        <begin position="338"/>
        <end position="365"/>
    </location>
</feature>
<evidence type="ECO:0000259" key="11">
    <source>
        <dbReference type="Pfam" id="PF06808"/>
    </source>
</evidence>
<sequence length="629" mass="65738">MTTARTASAGPIAGGGEHPLLRLEALLGAATEALAGALLLVETAILFVGVLARYFAQSPIIWVDEVASTLFIWLAMLGAVIALRRTEHMRLTTVVGAMNGVWRARCEAASLLLALALVLFLIGPSLEYTVEQVAIVKPVTEISDAYRTAAIPVGLGLMALFLLRMIVTSLPWQRAAAVVACGLVLAGAAWLGRDALTELGNWNLVLFFVLMIGVMIMIGVPIAFAFGLATSSFLQTVTDLPESIVISRLDEGMSSIILLSIPLFIFLGHLIVATGLARAMVMFLVALLGHIRGGLSYTLIAAMYLVSGISGAKAADMAAVAPVLFPEMKRRGADEGELAALLAASGAMAETIPPSIVLIIIGSVASVSISALFIAGLMPALIGAVMLAVVVFLRSRRADAAGAGHPAVEWAGWPAVGRALALAVPALILPLIIRAAVVEGVATATEVATIGVVYSLLVGILLYRRFDPADLFRMLVETASLSGSILFIIGTASGMAWALTQSGLANELSALLTGMGGGKTGFLLVSILIFVVLGSLLEGPPALLVFAPLLFPVARMMGVHEVHYAMIVILAMGLGLFAPPFGVGYYFTCAIGKISPDAGLRHIWIYLSAIFVALILVTLIPWLSLGFLG</sequence>
<feature type="transmembrane region" description="Helical" evidence="9">
    <location>
        <begin position="415"/>
        <end position="437"/>
    </location>
</feature>
<dbReference type="PANTHER" id="PTHR33362">
    <property type="entry name" value="SIALIC ACID TRAP TRANSPORTER PERMEASE PROTEIN SIAT-RELATED"/>
    <property type="match status" value="1"/>
</dbReference>
<feature type="transmembrane region" description="Helical" evidence="9">
    <location>
        <begin position="562"/>
        <end position="583"/>
    </location>
</feature>
<gene>
    <name evidence="12" type="ORF">JHL17_20540</name>
</gene>
<keyword evidence="6 9" id="KW-1133">Transmembrane helix</keyword>
<reference evidence="13" key="1">
    <citation type="submission" date="2021-01" db="EMBL/GenBank/DDBJ databases">
        <title>Genome public.</title>
        <authorList>
            <person name="Liu C."/>
            <person name="Sun Q."/>
        </authorList>
    </citation>
    <scope>NUCLEOTIDE SEQUENCE [LARGE SCALE GENOMIC DNA]</scope>
    <source>
        <strain evidence="13">YIM B02556</strain>
    </source>
</reference>
<dbReference type="RefSeq" id="WP_200195882.1">
    <property type="nucleotide sequence ID" value="NZ_JAENHM010000058.1"/>
</dbReference>
<evidence type="ECO:0000313" key="13">
    <source>
        <dbReference type="Proteomes" id="UP000652760"/>
    </source>
</evidence>
<feature type="transmembrane region" description="Helical" evidence="9">
    <location>
        <begin position="443"/>
        <end position="463"/>
    </location>
</feature>
<evidence type="ECO:0000256" key="9">
    <source>
        <dbReference type="SAM" id="Phobius"/>
    </source>
</evidence>
<keyword evidence="4 8" id="KW-0997">Cell inner membrane</keyword>
<dbReference type="InterPro" id="IPR004681">
    <property type="entry name" value="TRAP_DctM"/>
</dbReference>
<feature type="transmembrane region" description="Helical" evidence="9">
    <location>
        <begin position="371"/>
        <end position="394"/>
    </location>
</feature>
<protein>
    <submittedName>
        <fullName evidence="12">TRAP transporter large permease subunit</fullName>
    </submittedName>
</protein>
<feature type="transmembrane region" description="Helical" evidence="9">
    <location>
        <begin position="33"/>
        <end position="55"/>
    </location>
</feature>
<evidence type="ECO:0000256" key="7">
    <source>
        <dbReference type="ARBA" id="ARBA00023136"/>
    </source>
</evidence>
<dbReference type="Pfam" id="PF04290">
    <property type="entry name" value="DctQ"/>
    <property type="match status" value="1"/>
</dbReference>
<dbReference type="EMBL" id="JAENHM010000058">
    <property type="protein sequence ID" value="MBK1839799.1"/>
    <property type="molecule type" value="Genomic_DNA"/>
</dbReference>
<name>A0ABS1F8M9_9PROT</name>
<keyword evidence="3" id="KW-1003">Cell membrane</keyword>
<feature type="transmembrane region" description="Helical" evidence="9">
    <location>
        <begin position="283"/>
        <end position="306"/>
    </location>
</feature>
<evidence type="ECO:0000256" key="6">
    <source>
        <dbReference type="ARBA" id="ARBA00022989"/>
    </source>
</evidence>
<feature type="domain" description="TRAP C4-dicarboxylate transport system permease DctM subunit" evidence="11">
    <location>
        <begin position="210"/>
        <end position="623"/>
    </location>
</feature>
<feature type="domain" description="Tripartite ATP-independent periplasmic transporters DctQ component" evidence="10">
    <location>
        <begin position="44"/>
        <end position="169"/>
    </location>
</feature>
<evidence type="ECO:0000256" key="8">
    <source>
        <dbReference type="RuleBase" id="RU369079"/>
    </source>
</evidence>
<proteinExistence type="predicted"/>
<feature type="transmembrane region" description="Helical" evidence="9">
    <location>
        <begin position="204"/>
        <end position="234"/>
    </location>
</feature>
<organism evidence="12 13">
    <name type="scientific">Azospirillum endophyticum</name>
    <dbReference type="NCBI Taxonomy" id="2800326"/>
    <lineage>
        <taxon>Bacteria</taxon>
        <taxon>Pseudomonadati</taxon>
        <taxon>Pseudomonadota</taxon>
        <taxon>Alphaproteobacteria</taxon>
        <taxon>Rhodospirillales</taxon>
        <taxon>Azospirillaceae</taxon>
        <taxon>Azospirillum</taxon>
    </lineage>
</organism>
<feature type="transmembrane region" description="Helical" evidence="9">
    <location>
        <begin position="104"/>
        <end position="125"/>
    </location>
</feature>
<accession>A0ABS1F8M9</accession>
<dbReference type="InterPro" id="IPR055348">
    <property type="entry name" value="DctQ"/>
</dbReference>
<keyword evidence="13" id="KW-1185">Reference proteome</keyword>
<feature type="transmembrane region" description="Helical" evidence="9">
    <location>
        <begin position="255"/>
        <end position="277"/>
    </location>
</feature>
<evidence type="ECO:0000256" key="5">
    <source>
        <dbReference type="ARBA" id="ARBA00022692"/>
    </source>
</evidence>
<evidence type="ECO:0000256" key="3">
    <source>
        <dbReference type="ARBA" id="ARBA00022475"/>
    </source>
</evidence>
<comment type="function">
    <text evidence="8">Part of the tripartite ATP-independent periplasmic (TRAP) transport system.</text>
</comment>